<comment type="caution">
    <text evidence="1">The sequence shown here is derived from an EMBL/GenBank/DDBJ whole genome shotgun (WGS) entry which is preliminary data.</text>
</comment>
<name>T1C8E7_9ZZZZ</name>
<organism evidence="1">
    <name type="scientific">mine drainage metagenome</name>
    <dbReference type="NCBI Taxonomy" id="410659"/>
    <lineage>
        <taxon>unclassified sequences</taxon>
        <taxon>metagenomes</taxon>
        <taxon>ecological metagenomes</taxon>
    </lineage>
</organism>
<dbReference type="InterPro" id="IPR001036">
    <property type="entry name" value="Acrflvin-R"/>
</dbReference>
<dbReference type="GO" id="GO:0005886">
    <property type="term" value="C:plasma membrane"/>
    <property type="evidence" value="ECO:0007669"/>
    <property type="project" value="TreeGrafter"/>
</dbReference>
<sequence>KRPVTTLIVFIALIASGMFSYMSLGRNLFPRVSFPILSVTYLLPGVSSKVLEKTVVPPVEEVLSALPGLKHLHVVSVPGVVSLTAIFSEHTDP</sequence>
<feature type="non-terminal residue" evidence="1">
    <location>
        <position position="1"/>
    </location>
</feature>
<dbReference type="PRINTS" id="PR00702">
    <property type="entry name" value="ACRIFLAVINRP"/>
</dbReference>
<protein>
    <submittedName>
        <fullName evidence="1">Acriflavin resistance protein</fullName>
    </submittedName>
</protein>
<gene>
    <name evidence="1" type="ORF">B1A_03050</name>
</gene>
<reference evidence="1" key="1">
    <citation type="submission" date="2013-08" db="EMBL/GenBank/DDBJ databases">
        <authorList>
            <person name="Mendez C."/>
            <person name="Richter M."/>
            <person name="Ferrer M."/>
            <person name="Sanchez J."/>
        </authorList>
    </citation>
    <scope>NUCLEOTIDE SEQUENCE</scope>
</reference>
<evidence type="ECO:0000313" key="1">
    <source>
        <dbReference type="EMBL" id="EQD77248.1"/>
    </source>
</evidence>
<dbReference type="PANTHER" id="PTHR32063">
    <property type="match status" value="1"/>
</dbReference>
<reference evidence="1" key="2">
    <citation type="journal article" date="2014" name="ISME J.">
        <title>Microbial stratification in low pH oxic and suboxic macroscopic growths along an acid mine drainage.</title>
        <authorList>
            <person name="Mendez-Garcia C."/>
            <person name="Mesa V."/>
            <person name="Sprenger R.R."/>
            <person name="Richter M."/>
            <person name="Diez M.S."/>
            <person name="Solano J."/>
            <person name="Bargiela R."/>
            <person name="Golyshina O.V."/>
            <person name="Manteca A."/>
            <person name="Ramos J.L."/>
            <person name="Gallego J.R."/>
            <person name="Llorente I."/>
            <person name="Martins Dos Santos V.A."/>
            <person name="Jensen O.N."/>
            <person name="Pelaez A.I."/>
            <person name="Sanchez J."/>
            <person name="Ferrer M."/>
        </authorList>
    </citation>
    <scope>NUCLEOTIDE SEQUENCE</scope>
</reference>
<dbReference type="Pfam" id="PF00873">
    <property type="entry name" value="ACR_tran"/>
    <property type="match status" value="1"/>
</dbReference>
<dbReference type="SUPFAM" id="SSF82693">
    <property type="entry name" value="Multidrug efflux transporter AcrB pore domain, PN1, PN2, PC1 and PC2 subdomains"/>
    <property type="match status" value="1"/>
</dbReference>
<dbReference type="Gene3D" id="1.20.1640.10">
    <property type="entry name" value="Multidrug efflux transporter AcrB transmembrane domain"/>
    <property type="match status" value="1"/>
</dbReference>
<dbReference type="GO" id="GO:0042910">
    <property type="term" value="F:xenobiotic transmembrane transporter activity"/>
    <property type="evidence" value="ECO:0007669"/>
    <property type="project" value="TreeGrafter"/>
</dbReference>
<dbReference type="AlphaFoldDB" id="T1C8E7"/>
<dbReference type="EMBL" id="AUZX01002239">
    <property type="protein sequence ID" value="EQD77248.1"/>
    <property type="molecule type" value="Genomic_DNA"/>
</dbReference>
<dbReference type="PANTHER" id="PTHR32063:SF0">
    <property type="entry name" value="SWARMING MOTILITY PROTEIN SWRC"/>
    <property type="match status" value="1"/>
</dbReference>
<proteinExistence type="predicted"/>
<dbReference type="Gene3D" id="3.30.70.1430">
    <property type="entry name" value="Multidrug efflux transporter AcrB pore domain"/>
    <property type="match status" value="1"/>
</dbReference>
<feature type="non-terminal residue" evidence="1">
    <location>
        <position position="93"/>
    </location>
</feature>
<accession>T1C8E7</accession>